<name>A0ABY4N2J5_9MICO</name>
<dbReference type="Gene3D" id="1.20.1250.20">
    <property type="entry name" value="MFS general substrate transporter like domains"/>
    <property type="match status" value="2"/>
</dbReference>
<feature type="region of interest" description="Disordered" evidence="5">
    <location>
        <begin position="1"/>
        <end position="21"/>
    </location>
</feature>
<dbReference type="SUPFAM" id="SSF103473">
    <property type="entry name" value="MFS general substrate transporter"/>
    <property type="match status" value="1"/>
</dbReference>
<comment type="subcellular location">
    <subcellularLocation>
        <location evidence="1">Cell membrane</location>
        <topology evidence="1">Multi-pass membrane protein</topology>
    </subcellularLocation>
</comment>
<dbReference type="EMBL" id="CP097218">
    <property type="protein sequence ID" value="UQN28772.1"/>
    <property type="molecule type" value="Genomic_DNA"/>
</dbReference>
<keyword evidence="2 6" id="KW-0812">Transmembrane</keyword>
<feature type="transmembrane region" description="Helical" evidence="6">
    <location>
        <begin position="312"/>
        <end position="331"/>
    </location>
</feature>
<feature type="domain" description="Major facilitator superfamily (MFS) profile" evidence="7">
    <location>
        <begin position="29"/>
        <end position="428"/>
    </location>
</feature>
<keyword evidence="9" id="KW-1185">Reference proteome</keyword>
<evidence type="ECO:0000256" key="5">
    <source>
        <dbReference type="SAM" id="MobiDB-lite"/>
    </source>
</evidence>
<feature type="transmembrane region" description="Helical" evidence="6">
    <location>
        <begin position="105"/>
        <end position="126"/>
    </location>
</feature>
<sequence>MATWPSTQITPPATAAPPAGGGSEKEVGWGFLAALGIAQFGIYVAILSPVYVSLQLKAQEMNPENPAVVLGIALPLGSLGAIIGNPLFGMLSDRTRTRFGRRRPWLIGGILTLIIGLVAVAAAPTILVLTLAWLLCQLGSNAAYSSLMASFADNVPAVRRGRAASILGLAQNVSILAGTYAAVLLVANLPLLFVLPGLVGLICVIVFVIIAPDRLPVQRPEPLSLRVLLGTFWTNPLVHRDFGLAWWSRFLITLATFLFTTYRLLYMQDHLGMEPAAAVGAVANGVLIYTIGLMAATAVSGWASDRLRRRKVFVAGSTLVFGAGLVLLAFAQTVTTFYLAELVMGIAYGVYVAIDYALVVDVLPDPEHPGKDLGVFNIASALPQSFAPALGALLLSVGGGGNYPVLLWGAGAVALIGVVVVLPIRTVR</sequence>
<feature type="transmembrane region" description="Helical" evidence="6">
    <location>
        <begin position="277"/>
        <end position="300"/>
    </location>
</feature>
<evidence type="ECO:0000313" key="8">
    <source>
        <dbReference type="EMBL" id="UQN28772.1"/>
    </source>
</evidence>
<dbReference type="Pfam" id="PF07690">
    <property type="entry name" value="MFS_1"/>
    <property type="match status" value="2"/>
</dbReference>
<dbReference type="PANTHER" id="PTHR23528">
    <property type="match status" value="1"/>
</dbReference>
<dbReference type="InterPro" id="IPR020846">
    <property type="entry name" value="MFS_dom"/>
</dbReference>
<dbReference type="RefSeq" id="WP_249477889.1">
    <property type="nucleotide sequence ID" value="NZ_CP097218.1"/>
</dbReference>
<evidence type="ECO:0000259" key="7">
    <source>
        <dbReference type="PROSITE" id="PS50850"/>
    </source>
</evidence>
<feature type="transmembrane region" description="Helical" evidence="6">
    <location>
        <begin position="164"/>
        <end position="185"/>
    </location>
</feature>
<evidence type="ECO:0000256" key="6">
    <source>
        <dbReference type="SAM" id="Phobius"/>
    </source>
</evidence>
<evidence type="ECO:0000256" key="4">
    <source>
        <dbReference type="ARBA" id="ARBA00023136"/>
    </source>
</evidence>
<protein>
    <submittedName>
        <fullName evidence="8">MFS transporter</fullName>
    </submittedName>
</protein>
<evidence type="ECO:0000313" key="9">
    <source>
        <dbReference type="Proteomes" id="UP001055868"/>
    </source>
</evidence>
<proteinExistence type="predicted"/>
<dbReference type="PROSITE" id="PS50850">
    <property type="entry name" value="MFS"/>
    <property type="match status" value="1"/>
</dbReference>
<feature type="transmembrane region" description="Helical" evidence="6">
    <location>
        <begin position="405"/>
        <end position="424"/>
    </location>
</feature>
<feature type="transmembrane region" description="Helical" evidence="6">
    <location>
        <begin position="27"/>
        <end position="46"/>
    </location>
</feature>
<feature type="transmembrane region" description="Helical" evidence="6">
    <location>
        <begin position="132"/>
        <end position="152"/>
    </location>
</feature>
<gene>
    <name evidence="8" type="ORF">M4486_14235</name>
</gene>
<accession>A0ABY4N2J5</accession>
<evidence type="ECO:0000256" key="1">
    <source>
        <dbReference type="ARBA" id="ARBA00004651"/>
    </source>
</evidence>
<reference evidence="8" key="1">
    <citation type="submission" date="2022-05" db="EMBL/GenBank/DDBJ databases">
        <title>Genomic analysis of Brachybacterium sp. CBA3104.</title>
        <authorList>
            <person name="Roh S.W."/>
            <person name="Kim Y.B."/>
            <person name="Kim Y."/>
        </authorList>
    </citation>
    <scope>NUCLEOTIDE SEQUENCE</scope>
    <source>
        <strain evidence="8">CBA3104</strain>
    </source>
</reference>
<keyword evidence="4 6" id="KW-0472">Membrane</keyword>
<evidence type="ECO:0000256" key="2">
    <source>
        <dbReference type="ARBA" id="ARBA00022692"/>
    </source>
</evidence>
<dbReference type="Proteomes" id="UP001055868">
    <property type="component" value="Chromosome"/>
</dbReference>
<feature type="transmembrane region" description="Helical" evidence="6">
    <location>
        <begin position="66"/>
        <end position="84"/>
    </location>
</feature>
<dbReference type="PANTHER" id="PTHR23528:SF1">
    <property type="entry name" value="MAJOR FACILITATOR SUPERFAMILY (MFS) PROFILE DOMAIN-CONTAINING PROTEIN"/>
    <property type="match status" value="1"/>
</dbReference>
<evidence type="ECO:0000256" key="3">
    <source>
        <dbReference type="ARBA" id="ARBA00022989"/>
    </source>
</evidence>
<feature type="transmembrane region" description="Helical" evidence="6">
    <location>
        <begin position="375"/>
        <end position="399"/>
    </location>
</feature>
<dbReference type="InterPro" id="IPR011701">
    <property type="entry name" value="MFS"/>
</dbReference>
<feature type="transmembrane region" description="Helical" evidence="6">
    <location>
        <begin position="191"/>
        <end position="211"/>
    </location>
</feature>
<keyword evidence="3 6" id="KW-1133">Transmembrane helix</keyword>
<dbReference type="InterPro" id="IPR036259">
    <property type="entry name" value="MFS_trans_sf"/>
</dbReference>
<feature type="transmembrane region" description="Helical" evidence="6">
    <location>
        <begin position="246"/>
        <end position="265"/>
    </location>
</feature>
<organism evidence="8 9">
    <name type="scientific">Brachybacterium kimchii</name>
    <dbReference type="NCBI Taxonomy" id="2942909"/>
    <lineage>
        <taxon>Bacteria</taxon>
        <taxon>Bacillati</taxon>
        <taxon>Actinomycetota</taxon>
        <taxon>Actinomycetes</taxon>
        <taxon>Micrococcales</taxon>
        <taxon>Dermabacteraceae</taxon>
        <taxon>Brachybacterium</taxon>
    </lineage>
</organism>
<feature type="transmembrane region" description="Helical" evidence="6">
    <location>
        <begin position="337"/>
        <end position="363"/>
    </location>
</feature>